<dbReference type="Proteomes" id="UP000789572">
    <property type="component" value="Unassembled WGS sequence"/>
</dbReference>
<reference evidence="1" key="1">
    <citation type="submission" date="2021-06" db="EMBL/GenBank/DDBJ databases">
        <authorList>
            <person name="Kallberg Y."/>
            <person name="Tangrot J."/>
            <person name="Rosling A."/>
        </authorList>
    </citation>
    <scope>NUCLEOTIDE SEQUENCE</scope>
    <source>
        <strain evidence="1">IA702</strain>
    </source>
</reference>
<evidence type="ECO:0000313" key="2">
    <source>
        <dbReference type="Proteomes" id="UP000789572"/>
    </source>
</evidence>
<feature type="non-terminal residue" evidence="1">
    <location>
        <position position="267"/>
    </location>
</feature>
<protein>
    <submittedName>
        <fullName evidence="1">2923_t:CDS:1</fullName>
    </submittedName>
</protein>
<name>A0A9N9DR54_9GLOM</name>
<gene>
    <name evidence="1" type="ORF">POCULU_LOCUS9596</name>
</gene>
<organism evidence="1 2">
    <name type="scientific">Paraglomus occultum</name>
    <dbReference type="NCBI Taxonomy" id="144539"/>
    <lineage>
        <taxon>Eukaryota</taxon>
        <taxon>Fungi</taxon>
        <taxon>Fungi incertae sedis</taxon>
        <taxon>Mucoromycota</taxon>
        <taxon>Glomeromycotina</taxon>
        <taxon>Glomeromycetes</taxon>
        <taxon>Paraglomerales</taxon>
        <taxon>Paraglomeraceae</taxon>
        <taxon>Paraglomus</taxon>
    </lineage>
</organism>
<dbReference type="AlphaFoldDB" id="A0A9N9DR54"/>
<sequence length="267" mass="30880">MFGLALFSQTLNYLFFLEIRHSKKLYDDEIRKEDGVRRTSILLGRSIENWSIRNADVGRALNEVRGCQRIRERVVEAAEAVGKIERMRGANFQVRIVEQSGFNVSVSHRIGSIDSFPQLEAFLRINDSSFQLHSCRRRSTIVPSQVSVTLVSPRFAPLPKLQHQQFARLIPRNRRPYHRRLLRLLQHYPNIHHHHLYHYRSPSLYDMISVHLSVFVGNVEDDEVEDDEVESKNAELRNESNANVMGMNTINNLLPSLILPTFADIVG</sequence>
<evidence type="ECO:0000313" key="1">
    <source>
        <dbReference type="EMBL" id="CAG8644330.1"/>
    </source>
</evidence>
<accession>A0A9N9DR54</accession>
<proteinExistence type="predicted"/>
<dbReference type="EMBL" id="CAJVPJ010003741">
    <property type="protein sequence ID" value="CAG8644330.1"/>
    <property type="molecule type" value="Genomic_DNA"/>
</dbReference>
<comment type="caution">
    <text evidence="1">The sequence shown here is derived from an EMBL/GenBank/DDBJ whole genome shotgun (WGS) entry which is preliminary data.</text>
</comment>
<keyword evidence="2" id="KW-1185">Reference proteome</keyword>